<dbReference type="EMBL" id="RQJP01000002">
    <property type="protein sequence ID" value="RRB15422.1"/>
    <property type="molecule type" value="Genomic_DNA"/>
</dbReference>
<keyword evidence="1" id="KW-0732">Signal</keyword>
<protein>
    <recommendedName>
        <fullName evidence="4">Lipoprotein</fullName>
    </recommendedName>
</protein>
<organism evidence="2 3">
    <name type="scientific">Larkinella knui</name>
    <dbReference type="NCBI Taxonomy" id="2025310"/>
    <lineage>
        <taxon>Bacteria</taxon>
        <taxon>Pseudomonadati</taxon>
        <taxon>Bacteroidota</taxon>
        <taxon>Cytophagia</taxon>
        <taxon>Cytophagales</taxon>
        <taxon>Spirosomataceae</taxon>
        <taxon>Larkinella</taxon>
    </lineage>
</organism>
<evidence type="ECO:0000313" key="2">
    <source>
        <dbReference type="EMBL" id="RRB15422.1"/>
    </source>
</evidence>
<dbReference type="AlphaFoldDB" id="A0A3P1CQ19"/>
<evidence type="ECO:0008006" key="4">
    <source>
        <dbReference type="Google" id="ProtNLM"/>
    </source>
</evidence>
<dbReference type="RefSeq" id="WP_124907026.1">
    <property type="nucleotide sequence ID" value="NZ_RQJP01000002.1"/>
</dbReference>
<dbReference type="PROSITE" id="PS51257">
    <property type="entry name" value="PROKAR_LIPOPROTEIN"/>
    <property type="match status" value="1"/>
</dbReference>
<evidence type="ECO:0000313" key="3">
    <source>
        <dbReference type="Proteomes" id="UP000274271"/>
    </source>
</evidence>
<proteinExistence type="predicted"/>
<accession>A0A3P1CQ19</accession>
<feature type="chain" id="PRO_5018173447" description="Lipoprotein" evidence="1">
    <location>
        <begin position="26"/>
        <end position="230"/>
    </location>
</feature>
<evidence type="ECO:0000256" key="1">
    <source>
        <dbReference type="SAM" id="SignalP"/>
    </source>
</evidence>
<dbReference type="Proteomes" id="UP000274271">
    <property type="component" value="Unassembled WGS sequence"/>
</dbReference>
<sequence>MKKILTGTLLLLTLVSGCQLNTAVAPEPIIVCPPSGFIGRDSVFTGNYLGIDIQSDAETVYAAVQTLQQTKGVAQLNVVSNFSSDVTQLRERLPLYQYILLDQRKGTDSGVQLTLEGDQVKAIYLNSGQKLSQWPANAKAASSSVRIGDTAGSLYDKLVRIRQESAYATTFERILLLTKTISKPYDPLMRQSPQWYFAYTTEPNRMDEVQIHFKDGKVSHFYINHYMTTN</sequence>
<dbReference type="OrthoDB" id="795899at2"/>
<feature type="signal peptide" evidence="1">
    <location>
        <begin position="1"/>
        <end position="25"/>
    </location>
</feature>
<name>A0A3P1CQ19_9BACT</name>
<reference evidence="2 3" key="1">
    <citation type="submission" date="2018-11" db="EMBL/GenBank/DDBJ databases">
        <authorList>
            <person name="Zhou Z."/>
            <person name="Wang G."/>
        </authorList>
    </citation>
    <scope>NUCLEOTIDE SEQUENCE [LARGE SCALE GENOMIC DNA]</scope>
    <source>
        <strain evidence="2 3">KCTC42998</strain>
    </source>
</reference>
<keyword evidence="3" id="KW-1185">Reference proteome</keyword>
<comment type="caution">
    <text evidence="2">The sequence shown here is derived from an EMBL/GenBank/DDBJ whole genome shotgun (WGS) entry which is preliminary data.</text>
</comment>
<gene>
    <name evidence="2" type="ORF">EHT87_12910</name>
</gene>